<evidence type="ECO:0000256" key="2">
    <source>
        <dbReference type="ARBA" id="ARBA00005569"/>
    </source>
</evidence>
<evidence type="ECO:0000256" key="8">
    <source>
        <dbReference type="SAM" id="Coils"/>
    </source>
</evidence>
<evidence type="ECO:0000256" key="1">
    <source>
        <dbReference type="ARBA" id="ARBA00004259"/>
    </source>
</evidence>
<evidence type="ECO:0000313" key="13">
    <source>
        <dbReference type="Proteomes" id="UP000245119"/>
    </source>
</evidence>
<evidence type="ECO:0000256" key="6">
    <source>
        <dbReference type="ARBA" id="ARBA00023010"/>
    </source>
</evidence>
<evidence type="ECO:0008006" key="14">
    <source>
        <dbReference type="Google" id="ProtNLM"/>
    </source>
</evidence>
<evidence type="ECO:0000259" key="10">
    <source>
        <dbReference type="Pfam" id="PF03177"/>
    </source>
</evidence>
<dbReference type="InterPro" id="IPR037624">
    <property type="entry name" value="Nup133-like"/>
</dbReference>
<dbReference type="GO" id="GO:0000972">
    <property type="term" value="P:transcription-dependent tethering of RNA polymerase II gene DNA at nuclear periphery"/>
    <property type="evidence" value="ECO:0007669"/>
    <property type="project" value="TreeGrafter"/>
</dbReference>
<evidence type="ECO:0000256" key="4">
    <source>
        <dbReference type="ARBA" id="ARBA00022816"/>
    </source>
</evidence>
<accession>A0A2T7PFZ6</accession>
<keyword evidence="3" id="KW-0813">Transport</keyword>
<dbReference type="GO" id="GO:0006606">
    <property type="term" value="P:protein import into nucleus"/>
    <property type="evidence" value="ECO:0007669"/>
    <property type="project" value="TreeGrafter"/>
</dbReference>
<evidence type="ECO:0000256" key="3">
    <source>
        <dbReference type="ARBA" id="ARBA00022448"/>
    </source>
</evidence>
<proteinExistence type="inferred from homology"/>
<evidence type="ECO:0000259" key="11">
    <source>
        <dbReference type="Pfam" id="PF08801"/>
    </source>
</evidence>
<dbReference type="Proteomes" id="UP000245119">
    <property type="component" value="Linkage Group LG4"/>
</dbReference>
<name>A0A2T7PFZ6_POMCA</name>
<dbReference type="AlphaFoldDB" id="A0A2T7PFZ6"/>
<keyword evidence="5" id="KW-0653">Protein transport</keyword>
<comment type="subcellular location">
    <subcellularLocation>
        <location evidence="1">Nucleus envelope</location>
    </subcellularLocation>
</comment>
<keyword evidence="7" id="KW-0539">Nucleus</keyword>
<protein>
    <recommendedName>
        <fullName evidence="14">Nucleoporin Nup133/Nup155-like C-terminal domain-containing protein</fullName>
    </recommendedName>
</protein>
<keyword evidence="13" id="KW-1185">Reference proteome</keyword>
<dbReference type="SUPFAM" id="SSF117289">
    <property type="entry name" value="Nucleoporin domain"/>
    <property type="match status" value="1"/>
</dbReference>
<dbReference type="Gene3D" id="1.25.40.700">
    <property type="match status" value="1"/>
</dbReference>
<reference evidence="12 13" key="1">
    <citation type="submission" date="2018-04" db="EMBL/GenBank/DDBJ databases">
        <title>The genome of golden apple snail Pomacea canaliculata provides insight into stress tolerance and invasive adaptation.</title>
        <authorList>
            <person name="Liu C."/>
            <person name="Liu B."/>
            <person name="Ren Y."/>
            <person name="Zhang Y."/>
            <person name="Wang H."/>
            <person name="Li S."/>
            <person name="Jiang F."/>
            <person name="Yin L."/>
            <person name="Zhang G."/>
            <person name="Qian W."/>
            <person name="Fan W."/>
        </authorList>
    </citation>
    <scope>NUCLEOTIDE SEQUENCE [LARGE SCALE GENOMIC DNA]</scope>
    <source>
        <strain evidence="12">SZHN2017</strain>
        <tissue evidence="12">Muscle</tissue>
    </source>
</reference>
<dbReference type="GO" id="GO:0016973">
    <property type="term" value="P:poly(A)+ mRNA export from nucleus"/>
    <property type="evidence" value="ECO:0007669"/>
    <property type="project" value="TreeGrafter"/>
</dbReference>
<comment type="similarity">
    <text evidence="2">Belongs to the nucleoporin Nup133 family.</text>
</comment>
<feature type="coiled-coil region" evidence="8">
    <location>
        <begin position="929"/>
        <end position="956"/>
    </location>
</feature>
<keyword evidence="4" id="KW-0509">mRNA transport</keyword>
<gene>
    <name evidence="12" type="ORF">C0Q70_07778</name>
</gene>
<dbReference type="PANTHER" id="PTHR13405:SF11">
    <property type="entry name" value="NUCLEAR PORE COMPLEX PROTEIN NUP133"/>
    <property type="match status" value="1"/>
</dbReference>
<organism evidence="12 13">
    <name type="scientific">Pomacea canaliculata</name>
    <name type="common">Golden apple snail</name>
    <dbReference type="NCBI Taxonomy" id="400727"/>
    <lineage>
        <taxon>Eukaryota</taxon>
        <taxon>Metazoa</taxon>
        <taxon>Spiralia</taxon>
        <taxon>Lophotrochozoa</taxon>
        <taxon>Mollusca</taxon>
        <taxon>Gastropoda</taxon>
        <taxon>Caenogastropoda</taxon>
        <taxon>Architaenioglossa</taxon>
        <taxon>Ampullarioidea</taxon>
        <taxon>Ampullariidae</taxon>
        <taxon>Pomacea</taxon>
    </lineage>
</organism>
<evidence type="ECO:0000256" key="9">
    <source>
        <dbReference type="SAM" id="MobiDB-lite"/>
    </source>
</evidence>
<dbReference type="Pfam" id="PF03177">
    <property type="entry name" value="Nucleoporin_C"/>
    <property type="match status" value="1"/>
</dbReference>
<dbReference type="GO" id="GO:0031080">
    <property type="term" value="C:nuclear pore outer ring"/>
    <property type="evidence" value="ECO:0007669"/>
    <property type="project" value="TreeGrafter"/>
</dbReference>
<dbReference type="InterPro" id="IPR007187">
    <property type="entry name" value="Nucleoporin_Nup133/Nup155_C"/>
</dbReference>
<dbReference type="InterPro" id="IPR015943">
    <property type="entry name" value="WD40/YVTN_repeat-like_dom_sf"/>
</dbReference>
<dbReference type="Gene3D" id="1.20.58.1380">
    <property type="match status" value="1"/>
</dbReference>
<sequence length="1096" mass="122454">MFSPAPKGSSSRLKASPFTPSFKGTPNKRASSIFSPRRVKDRRLQAGNRSLQLSQILDDTSHHKVESFGLPLPVLITEALTLTDRSTQVTVNIDPSGWAWLVGGRKLFVWRYKTTGRGFQCKELTLPPSDLAHSAARVCVLAGKSDSNPTACIAVSPEGVVRYWPNIAYEASTAEISAELKGEECASVVNFQPFGCLLATTTSSLLLLMPSFGQNAITCSALKTSQGMFSGIGRRMSSFIFGASPAQTSGAPLQAIVAGEYDEEDGARPFYVLSDAHLQKWRMSLQYPEKILYQADIVRLFRDALARKVWDQDSVQLPQLNVWLLDMQLVNDGVMVLGAGVNLEASLVLYYALATLQTAGDQQPVQLEKLIMLGHTEKYEEQREEELLKYGLLVPSTFSSEAFVYGSRVIFMVSINDSQLSDRMDLQSPSDQLIGAGTCDGHALFFSNNYGMLCITPQQAVETSILEEIGQDSLLRSGTSFMGFSKSQALELSQCEDKLSRLKACFITSLSGNQGEVEKLLGDLLPPAVMELSVSETGREIDKLVAALSCDIIDDYPTADPRWAESIRQEGGTTNSLIIAQQLRDKVKAHDYFRAFLKKYGLWSQLSVTPVRDGLMSTCLLLCEHVEKLEAAINLREQRPEYTKIVDVCIRQVLKQREGPHPSGLTPQDIFYREVSKVQDIAVALLQHEMDALASGLTARQSSQLVVSINSILQGMVTAALVYRQSHAEVYQGPEDENRIMPEYVPWTSTSGSNGLRTILSKQVSVTVERAIPETQDVETRGTLFQQLLDLADLLLDGYSMEHEQYDRAASLAEKYFDFDVLISVCEATENQDRLQRYITQFADRGFSQHLFNWYLKEGKRSQLLSHQFAHNPELKSFLAAENTRYLSWLHEINTGDFLAAHETLVDLARSEKVFLAKKKTLLSLSKLAALASDQQETLETNIEAINEELNLVQLQETLPSEALESISMDPKNMRVMTPSELIRMYAGDLNIFATEVDFKKALDLLQYVDKNDSAEDFDELKLFIWCQAILRDKDRWTDDTETDPVKLRDDTVFFKTVDLAYTEGDDLTQLLPPVEQILEQRSWATYDMTHISSSC</sequence>
<feature type="compositionally biased region" description="Polar residues" evidence="9">
    <location>
        <begin position="8"/>
        <end position="34"/>
    </location>
</feature>
<dbReference type="EMBL" id="PZQS01000004">
    <property type="protein sequence ID" value="PVD32345.1"/>
    <property type="molecule type" value="Genomic_DNA"/>
</dbReference>
<feature type="region of interest" description="Disordered" evidence="9">
    <location>
        <begin position="1"/>
        <end position="37"/>
    </location>
</feature>
<dbReference type="PANTHER" id="PTHR13405">
    <property type="entry name" value="NUCLEAR PORE COMPLEX PROTEIN NUP133"/>
    <property type="match status" value="1"/>
</dbReference>
<dbReference type="STRING" id="400727.A0A2T7PFZ6"/>
<keyword evidence="6" id="KW-0811">Translocation</keyword>
<keyword evidence="8" id="KW-0175">Coiled coil</keyword>
<feature type="domain" description="Nucleoporin Nup133/Nup155-like C-terminal" evidence="10">
    <location>
        <begin position="802"/>
        <end position="1021"/>
    </location>
</feature>
<dbReference type="Gene3D" id="2.130.10.10">
    <property type="entry name" value="YVTN repeat-like/Quinoprotein amine dehydrogenase"/>
    <property type="match status" value="1"/>
</dbReference>
<evidence type="ECO:0000256" key="5">
    <source>
        <dbReference type="ARBA" id="ARBA00022927"/>
    </source>
</evidence>
<evidence type="ECO:0000313" key="12">
    <source>
        <dbReference type="EMBL" id="PVD32345.1"/>
    </source>
</evidence>
<dbReference type="GO" id="GO:0017056">
    <property type="term" value="F:structural constituent of nuclear pore"/>
    <property type="evidence" value="ECO:0007669"/>
    <property type="project" value="InterPro"/>
</dbReference>
<feature type="domain" description="Nucleoporin Nup133/Nup155-like N-terminal" evidence="11">
    <location>
        <begin position="65"/>
        <end position="419"/>
    </location>
</feature>
<comment type="caution">
    <text evidence="12">The sequence shown here is derived from an EMBL/GenBank/DDBJ whole genome shotgun (WGS) entry which is preliminary data.</text>
</comment>
<dbReference type="OrthoDB" id="103454at2759"/>
<dbReference type="Pfam" id="PF08801">
    <property type="entry name" value="Nucleoporin_N"/>
    <property type="match status" value="1"/>
</dbReference>
<evidence type="ECO:0000256" key="7">
    <source>
        <dbReference type="ARBA" id="ARBA00023242"/>
    </source>
</evidence>
<dbReference type="InterPro" id="IPR014908">
    <property type="entry name" value="Nucleoporin_Nup133/Nup155_N"/>
</dbReference>